<comment type="caution">
    <text evidence="2">The sequence shown here is derived from an EMBL/GenBank/DDBJ whole genome shotgun (WGS) entry which is preliminary data.</text>
</comment>
<sequence length="71" mass="7579">MNIDQYNRLQPRIVDLQRAALEFAELGLSKVSRHILAAVVTAQKIKPTKPASADSSADAAPAPSPKRVKGA</sequence>
<feature type="compositionally biased region" description="Low complexity" evidence="1">
    <location>
        <begin position="50"/>
        <end position="61"/>
    </location>
</feature>
<evidence type="ECO:0000313" key="2">
    <source>
        <dbReference type="EMBL" id="MCW0399821.1"/>
    </source>
</evidence>
<protein>
    <submittedName>
        <fullName evidence="2">Uncharacterized protein</fullName>
    </submittedName>
</protein>
<evidence type="ECO:0000313" key="3">
    <source>
        <dbReference type="Proteomes" id="UP001320843"/>
    </source>
</evidence>
<dbReference type="Proteomes" id="UP001320843">
    <property type="component" value="Unassembled WGS sequence"/>
</dbReference>
<keyword evidence="3" id="KW-1185">Reference proteome</keyword>
<dbReference type="EMBL" id="JANFWR010000014">
    <property type="protein sequence ID" value="MCW0399821.1"/>
    <property type="molecule type" value="Genomic_DNA"/>
</dbReference>
<organism evidence="2 3">
    <name type="scientific">Xanthomonas sacchari</name>
    <dbReference type="NCBI Taxonomy" id="56458"/>
    <lineage>
        <taxon>Bacteria</taxon>
        <taxon>Pseudomonadati</taxon>
        <taxon>Pseudomonadota</taxon>
        <taxon>Gammaproteobacteria</taxon>
        <taxon>Lysobacterales</taxon>
        <taxon>Lysobacteraceae</taxon>
        <taxon>Xanthomonas</taxon>
    </lineage>
</organism>
<proteinExistence type="predicted"/>
<feature type="region of interest" description="Disordered" evidence="1">
    <location>
        <begin position="45"/>
        <end position="71"/>
    </location>
</feature>
<accession>A0ABT3DWC8</accession>
<evidence type="ECO:0000256" key="1">
    <source>
        <dbReference type="SAM" id="MobiDB-lite"/>
    </source>
</evidence>
<gene>
    <name evidence="2" type="ORF">NB700_002377</name>
</gene>
<reference evidence="2 3" key="1">
    <citation type="submission" date="2022-06" db="EMBL/GenBank/DDBJ databases">
        <title>Dynamics of rice microbiomes reveals core vertical transmitted seed endophytes.</title>
        <authorList>
            <person name="Liao K."/>
            <person name="Zhang X."/>
        </authorList>
    </citation>
    <scope>NUCLEOTIDE SEQUENCE [LARGE SCALE GENOMIC DNA]</scope>
    <source>
        <strain evidence="2 3">YT10-10-1</strain>
    </source>
</reference>
<dbReference type="RefSeq" id="WP_267083452.1">
    <property type="nucleotide sequence ID" value="NZ_CP099530.1"/>
</dbReference>
<name>A0ABT3DWC8_9XANT</name>